<evidence type="ECO:0000256" key="1">
    <source>
        <dbReference type="SAM" id="Phobius"/>
    </source>
</evidence>
<dbReference type="RefSeq" id="WP_072716367.1">
    <property type="nucleotide sequence ID" value="NZ_FRAU01000010.1"/>
</dbReference>
<dbReference type="Pfam" id="PF18940">
    <property type="entry name" value="DUF5687"/>
    <property type="match status" value="1"/>
</dbReference>
<feature type="transmembrane region" description="Helical" evidence="1">
    <location>
        <begin position="394"/>
        <end position="414"/>
    </location>
</feature>
<feature type="transmembrane region" description="Helical" evidence="1">
    <location>
        <begin position="31"/>
        <end position="49"/>
    </location>
</feature>
<keyword evidence="1" id="KW-0472">Membrane</keyword>
<feature type="transmembrane region" description="Helical" evidence="1">
    <location>
        <begin position="109"/>
        <end position="132"/>
    </location>
</feature>
<protein>
    <submittedName>
        <fullName evidence="2">Uncharacterized protein</fullName>
    </submittedName>
</protein>
<feature type="transmembrane region" description="Helical" evidence="1">
    <location>
        <begin position="144"/>
        <end position="162"/>
    </location>
</feature>
<accession>A0A1M6XA28</accession>
<gene>
    <name evidence="2" type="ORF">SAMN04488087_2564</name>
</gene>
<keyword evidence="3" id="KW-1185">Reference proteome</keyword>
<feature type="transmembrane region" description="Helical" evidence="1">
    <location>
        <begin position="174"/>
        <end position="193"/>
    </location>
</feature>
<dbReference type="InterPro" id="IPR043742">
    <property type="entry name" value="DUF5687"/>
</dbReference>
<name>A0A1M6XA28_9BACT</name>
<proteinExistence type="predicted"/>
<feature type="transmembrane region" description="Helical" evidence="1">
    <location>
        <begin position="281"/>
        <end position="301"/>
    </location>
</feature>
<feature type="transmembrane region" description="Helical" evidence="1">
    <location>
        <begin position="459"/>
        <end position="477"/>
    </location>
</feature>
<evidence type="ECO:0000313" key="2">
    <source>
        <dbReference type="EMBL" id="SHL02840.1"/>
    </source>
</evidence>
<keyword evidence="1" id="KW-1133">Transmembrane helix</keyword>
<sequence length="498" mass="55559">MDGAPLHLPGQFWRLYVSRHRATGQGEGERWVLRALYGLLGVAVFGWGLSLEWMLWRVPPAERLHGVHAATLSLILLWPLLQSLWGAGPDVPVRPWLLWPVSRTRIAHALQMLSLLHGANGALGLFLLGIWLGSIVPRFTLLPALSWLLTATLLVTGTQWAANLLRLLRYTWPGVYVCVWLGSLVGLGMLNQQGGLAWLAARALEAPLYGQPGSMGVLLGLNAALYATGLVLIRRTLYVDHSFMGRVPAAAIRRPRWNLSATWHLTLLQFRLLWRHRFTRLLIFLPLLYGMLGGGQLFMGLEQESPLLLLMGTAFLLAGTLRAVIDMLPLQSAFGEGLFTWPLPYRALGRATLLGTATLALCAFIAALSIWGLLSLLPTLRIEASHMQRLALLYLYLVGFVHPVLLWQMPLHAVRIELHPQSLFSSKQMLYRQPLRLLGLVLTLQALALVGMMTGRYGMLLLGLLGSASLLLYPHWLDLLERQLIRHKHELLAHLRPS</sequence>
<feature type="transmembrane region" description="Helical" evidence="1">
    <location>
        <begin position="213"/>
        <end position="233"/>
    </location>
</feature>
<dbReference type="STRING" id="633813.SAMN04488087_2564"/>
<feature type="transmembrane region" description="Helical" evidence="1">
    <location>
        <begin position="351"/>
        <end position="374"/>
    </location>
</feature>
<feature type="transmembrane region" description="Helical" evidence="1">
    <location>
        <begin position="435"/>
        <end position="453"/>
    </location>
</feature>
<reference evidence="3" key="1">
    <citation type="submission" date="2016-11" db="EMBL/GenBank/DDBJ databases">
        <authorList>
            <person name="Varghese N."/>
            <person name="Submissions S."/>
        </authorList>
    </citation>
    <scope>NUCLEOTIDE SEQUENCE [LARGE SCALE GENOMIC DNA]</scope>
    <source>
        <strain evidence="3">DSM 22212</strain>
    </source>
</reference>
<dbReference type="Proteomes" id="UP000185812">
    <property type="component" value="Unassembled WGS sequence"/>
</dbReference>
<evidence type="ECO:0000313" key="3">
    <source>
        <dbReference type="Proteomes" id="UP000185812"/>
    </source>
</evidence>
<keyword evidence="1" id="KW-0812">Transmembrane</keyword>
<dbReference type="EMBL" id="FRAU01000010">
    <property type="protein sequence ID" value="SHL02840.1"/>
    <property type="molecule type" value="Genomic_DNA"/>
</dbReference>
<organism evidence="2 3">
    <name type="scientific">Rhodothermus profundi</name>
    <dbReference type="NCBI Taxonomy" id="633813"/>
    <lineage>
        <taxon>Bacteria</taxon>
        <taxon>Pseudomonadati</taxon>
        <taxon>Rhodothermota</taxon>
        <taxon>Rhodothermia</taxon>
        <taxon>Rhodothermales</taxon>
        <taxon>Rhodothermaceae</taxon>
        <taxon>Rhodothermus</taxon>
    </lineage>
</organism>
<dbReference type="AlphaFoldDB" id="A0A1M6XA28"/>